<dbReference type="AlphaFoldDB" id="A0A2G1BY38"/>
<dbReference type="Proteomes" id="UP001242342">
    <property type="component" value="Unassembled WGS sequence"/>
</dbReference>
<comment type="caution">
    <text evidence="2">The sequence shown here is derived from an EMBL/GenBank/DDBJ whole genome shotgun (WGS) entry which is preliminary data.</text>
</comment>
<evidence type="ECO:0000313" key="3">
    <source>
        <dbReference type="Proteomes" id="UP000222163"/>
    </source>
</evidence>
<accession>A0A2G1BY38</accession>
<organism evidence="2 3">
    <name type="scientific">Tenacibaculum discolor</name>
    <dbReference type="NCBI Taxonomy" id="361581"/>
    <lineage>
        <taxon>Bacteria</taxon>
        <taxon>Pseudomonadati</taxon>
        <taxon>Bacteroidota</taxon>
        <taxon>Flavobacteriia</taxon>
        <taxon>Flavobacteriales</taxon>
        <taxon>Flavobacteriaceae</taxon>
        <taxon>Tenacibaculum</taxon>
    </lineage>
</organism>
<keyword evidence="4" id="KW-1185">Reference proteome</keyword>
<protein>
    <recommendedName>
        <fullName evidence="5">Bacteriocin</fullName>
    </recommendedName>
</protein>
<evidence type="ECO:0000313" key="2">
    <source>
        <dbReference type="EMBL" id="PHN98926.1"/>
    </source>
</evidence>
<gene>
    <name evidence="2" type="ORF">CSC81_01710</name>
    <name evidence="1" type="ORF">Q8W23_07000</name>
</gene>
<dbReference type="EMBL" id="JAUYVU010000004">
    <property type="protein sequence ID" value="MDP2541223.1"/>
    <property type="molecule type" value="Genomic_DNA"/>
</dbReference>
<evidence type="ECO:0000313" key="4">
    <source>
        <dbReference type="Proteomes" id="UP001242342"/>
    </source>
</evidence>
<dbReference type="EMBL" id="PDUU01000002">
    <property type="protein sequence ID" value="PHN98926.1"/>
    <property type="molecule type" value="Genomic_DNA"/>
</dbReference>
<reference evidence="2 3" key="1">
    <citation type="journal article" date="2016" name="Nat. Commun.">
        <title>Microbial interactions lead to rapid micro-scale successions on model marine particles.</title>
        <authorList>
            <person name="Datta M.S."/>
            <person name="Sliwerska E."/>
            <person name="Gore J."/>
            <person name="Polz M.F."/>
            <person name="Cordero O.X."/>
        </authorList>
    </citation>
    <scope>NUCLEOTIDE SEQUENCE [LARGE SCALE GENOMIC DNA]</scope>
    <source>
        <strain evidence="2 3">4G03</strain>
    </source>
</reference>
<evidence type="ECO:0000313" key="1">
    <source>
        <dbReference type="EMBL" id="MDP2541223.1"/>
    </source>
</evidence>
<reference evidence="1 4" key="3">
    <citation type="submission" date="2023-07" db="EMBL/GenBank/DDBJ databases">
        <title>Genome content predicts the carbon catabolic preferences of heterotrophic bacteria.</title>
        <authorList>
            <person name="Gralka M."/>
        </authorList>
    </citation>
    <scope>NUCLEOTIDE SEQUENCE [LARGE SCALE GENOMIC DNA]</scope>
    <source>
        <strain evidence="1 4">4G03</strain>
    </source>
</reference>
<sequence>MKKSILNLGKSLNKIEQKLINGGGAVGFCDGEGNCPTGQYCQGIYCYVDDGGTGGTGGTNNCTGPWEFCPNGGISCTGC</sequence>
<dbReference type="Proteomes" id="UP000222163">
    <property type="component" value="Unassembled WGS sequence"/>
</dbReference>
<proteinExistence type="predicted"/>
<evidence type="ECO:0008006" key="5">
    <source>
        <dbReference type="Google" id="ProtNLM"/>
    </source>
</evidence>
<dbReference type="RefSeq" id="WP_099214057.1">
    <property type="nucleotide sequence ID" value="NZ_JAUYVU010000004.1"/>
</dbReference>
<name>A0A2G1BY38_9FLAO</name>
<reference evidence="2" key="2">
    <citation type="submission" date="2017-10" db="EMBL/GenBank/DDBJ databases">
        <authorList>
            <person name="Enke T.N."/>
            <person name="Cordero O.X."/>
        </authorList>
    </citation>
    <scope>NUCLEOTIDE SEQUENCE</scope>
    <source>
        <strain evidence="2">4G03</strain>
    </source>
</reference>